<evidence type="ECO:0000259" key="6">
    <source>
        <dbReference type="Pfam" id="PF00881"/>
    </source>
</evidence>
<comment type="similarity">
    <text evidence="2">Belongs to the nitroreductase family.</text>
</comment>
<dbReference type="Gene3D" id="3.40.109.10">
    <property type="entry name" value="NADH Oxidase"/>
    <property type="match status" value="1"/>
</dbReference>
<keyword evidence="5" id="KW-0560">Oxidoreductase</keyword>
<name>X0XAT5_9ZZZZ</name>
<evidence type="ECO:0000256" key="4">
    <source>
        <dbReference type="ARBA" id="ARBA00022643"/>
    </source>
</evidence>
<keyword evidence="3" id="KW-0285">Flavoprotein</keyword>
<dbReference type="GO" id="GO:0016491">
    <property type="term" value="F:oxidoreductase activity"/>
    <property type="evidence" value="ECO:0007669"/>
    <property type="project" value="UniProtKB-KW"/>
</dbReference>
<dbReference type="InterPro" id="IPR029479">
    <property type="entry name" value="Nitroreductase"/>
</dbReference>
<accession>X0XAT5</accession>
<proteinExistence type="inferred from homology"/>
<evidence type="ECO:0000256" key="1">
    <source>
        <dbReference type="ARBA" id="ARBA00001917"/>
    </source>
</evidence>
<dbReference type="Pfam" id="PF00881">
    <property type="entry name" value="Nitroreductase"/>
    <property type="match status" value="1"/>
</dbReference>
<feature type="domain" description="Nitroreductase" evidence="6">
    <location>
        <begin position="1"/>
        <end position="54"/>
    </location>
</feature>
<dbReference type="AlphaFoldDB" id="X0XAT5"/>
<gene>
    <name evidence="7" type="ORF">S01H1_70464</name>
</gene>
<evidence type="ECO:0000256" key="2">
    <source>
        <dbReference type="ARBA" id="ARBA00007118"/>
    </source>
</evidence>
<dbReference type="PANTHER" id="PTHR43673">
    <property type="entry name" value="NAD(P)H NITROREDUCTASE YDGI-RELATED"/>
    <property type="match status" value="1"/>
</dbReference>
<reference evidence="7" key="1">
    <citation type="journal article" date="2014" name="Front. Microbiol.">
        <title>High frequency of phylogenetically diverse reductive dehalogenase-homologous genes in deep subseafloor sedimentary metagenomes.</title>
        <authorList>
            <person name="Kawai M."/>
            <person name="Futagami T."/>
            <person name="Toyoda A."/>
            <person name="Takaki Y."/>
            <person name="Nishi S."/>
            <person name="Hori S."/>
            <person name="Arai W."/>
            <person name="Tsubouchi T."/>
            <person name="Morono Y."/>
            <person name="Uchiyama I."/>
            <person name="Ito T."/>
            <person name="Fujiyama A."/>
            <person name="Inagaki F."/>
            <person name="Takami H."/>
        </authorList>
    </citation>
    <scope>NUCLEOTIDE SEQUENCE</scope>
    <source>
        <strain evidence="7">Expedition CK06-06</strain>
    </source>
</reference>
<feature type="non-terminal residue" evidence="7">
    <location>
        <position position="1"/>
    </location>
</feature>
<organism evidence="7">
    <name type="scientific">marine sediment metagenome</name>
    <dbReference type="NCBI Taxonomy" id="412755"/>
    <lineage>
        <taxon>unclassified sequences</taxon>
        <taxon>metagenomes</taxon>
        <taxon>ecological metagenomes</taxon>
    </lineage>
</organism>
<dbReference type="PANTHER" id="PTHR43673:SF2">
    <property type="entry name" value="NITROREDUCTASE"/>
    <property type="match status" value="1"/>
</dbReference>
<evidence type="ECO:0000256" key="5">
    <source>
        <dbReference type="ARBA" id="ARBA00023002"/>
    </source>
</evidence>
<dbReference type="SUPFAM" id="SSF55469">
    <property type="entry name" value="FMN-dependent nitroreductase-like"/>
    <property type="match status" value="1"/>
</dbReference>
<protein>
    <recommendedName>
        <fullName evidence="6">Nitroreductase domain-containing protein</fullName>
    </recommendedName>
</protein>
<keyword evidence="4" id="KW-0288">FMN</keyword>
<dbReference type="InterPro" id="IPR000415">
    <property type="entry name" value="Nitroreductase-like"/>
</dbReference>
<dbReference type="EMBL" id="BARS01046865">
    <property type="protein sequence ID" value="GAG33783.1"/>
    <property type="molecule type" value="Genomic_DNA"/>
</dbReference>
<comment type="caution">
    <text evidence="7">The sequence shown here is derived from an EMBL/GenBank/DDBJ whole genome shotgun (WGS) entry which is preliminary data.</text>
</comment>
<evidence type="ECO:0000256" key="3">
    <source>
        <dbReference type="ARBA" id="ARBA00022630"/>
    </source>
</evidence>
<sequence length="78" mass="8404">DCTSAVNYLMFAATARDLGTCWIGHGQAIKNQALKKEIGSPEGYQVAAAVIIGYPTSIPKPPKRNEPIIIKSIMSDNE</sequence>
<comment type="cofactor">
    <cofactor evidence="1">
        <name>FMN</name>
        <dbReference type="ChEBI" id="CHEBI:58210"/>
    </cofactor>
</comment>
<evidence type="ECO:0000313" key="7">
    <source>
        <dbReference type="EMBL" id="GAG33783.1"/>
    </source>
</evidence>